<dbReference type="InterPro" id="IPR000722">
    <property type="entry name" value="RNA_pol_asu"/>
</dbReference>
<accession>A0AA37V750</accession>
<keyword evidence="5 7" id="KW-0804">Transcription</keyword>
<dbReference type="InterPro" id="IPR045867">
    <property type="entry name" value="DNA-dir_RpoC_beta_prime"/>
</dbReference>
<comment type="cofactor">
    <cofactor evidence="7">
        <name>Mg(2+)</name>
        <dbReference type="ChEBI" id="CHEBI:18420"/>
    </cofactor>
    <text evidence="7">Binds 1 Mg(2+) ion per subunit.</text>
</comment>
<dbReference type="InterPro" id="IPR007081">
    <property type="entry name" value="RNA_pol_Rpb1_5"/>
</dbReference>
<dbReference type="EC" id="2.7.7.6" evidence="7"/>
<evidence type="ECO:0000256" key="2">
    <source>
        <dbReference type="ARBA" id="ARBA00022679"/>
    </source>
</evidence>
<keyword evidence="7" id="KW-0460">Magnesium</keyword>
<comment type="cofactor">
    <cofactor evidence="7">
        <name>Zn(2+)</name>
        <dbReference type="ChEBI" id="CHEBI:29105"/>
    </cofactor>
    <text evidence="7">Binds 2 Zn(2+) ions per subunit.</text>
</comment>
<feature type="binding site" evidence="7">
    <location>
        <position position="490"/>
    </location>
    <ligand>
        <name>Mg(2+)</name>
        <dbReference type="ChEBI" id="CHEBI:18420"/>
    </ligand>
</feature>
<comment type="catalytic activity">
    <reaction evidence="6 7 8">
        <text>RNA(n) + a ribonucleoside 5'-triphosphate = RNA(n+1) + diphosphate</text>
        <dbReference type="Rhea" id="RHEA:21248"/>
        <dbReference type="Rhea" id="RHEA-COMP:14527"/>
        <dbReference type="Rhea" id="RHEA-COMP:17342"/>
        <dbReference type="ChEBI" id="CHEBI:33019"/>
        <dbReference type="ChEBI" id="CHEBI:61557"/>
        <dbReference type="ChEBI" id="CHEBI:140395"/>
        <dbReference type="EC" id="2.7.7.6"/>
    </reaction>
</comment>
<dbReference type="InterPro" id="IPR007080">
    <property type="entry name" value="RNA_pol_Rpb1_1"/>
</dbReference>
<dbReference type="Gene3D" id="1.10.274.100">
    <property type="entry name" value="RNA polymerase Rpb1, domain 3"/>
    <property type="match status" value="2"/>
</dbReference>
<dbReference type="NCBIfam" id="TIGR02386">
    <property type="entry name" value="rpoC_TIGR"/>
    <property type="match status" value="1"/>
</dbReference>
<keyword evidence="4 7" id="KW-0479">Metal-binding</keyword>
<feature type="binding site" evidence="7">
    <location>
        <position position="101"/>
    </location>
    <ligand>
        <name>Zn(2+)</name>
        <dbReference type="ChEBI" id="CHEBI:29105"/>
        <label>1</label>
    </ligand>
</feature>
<evidence type="ECO:0000256" key="5">
    <source>
        <dbReference type="ARBA" id="ARBA00023163"/>
    </source>
</evidence>
<dbReference type="Gene3D" id="2.40.50.100">
    <property type="match status" value="3"/>
</dbReference>
<dbReference type="Pfam" id="PF05000">
    <property type="entry name" value="RNA_pol_Rpb1_4"/>
    <property type="match status" value="1"/>
</dbReference>
<dbReference type="Pfam" id="PF00623">
    <property type="entry name" value="RNA_pol_Rpb1_2"/>
    <property type="match status" value="2"/>
</dbReference>
<evidence type="ECO:0000313" key="10">
    <source>
        <dbReference type="EMBL" id="GLC26141.1"/>
    </source>
</evidence>
<dbReference type="Gene3D" id="2.40.40.20">
    <property type="match status" value="1"/>
</dbReference>
<name>A0AA37V750_9BACT</name>
<feature type="binding site" evidence="7">
    <location>
        <position position="486"/>
    </location>
    <ligand>
        <name>Mg(2+)</name>
        <dbReference type="ChEBI" id="CHEBI:18420"/>
    </ligand>
</feature>
<feature type="binding site" evidence="7">
    <location>
        <position position="834"/>
    </location>
    <ligand>
        <name>Zn(2+)</name>
        <dbReference type="ChEBI" id="CHEBI:29105"/>
        <label>2</label>
    </ligand>
</feature>
<dbReference type="Pfam" id="PF04983">
    <property type="entry name" value="RNA_pol_Rpb1_3"/>
    <property type="match status" value="1"/>
</dbReference>
<dbReference type="GO" id="GO:0003677">
    <property type="term" value="F:DNA binding"/>
    <property type="evidence" value="ECO:0007669"/>
    <property type="project" value="UniProtKB-UniRule"/>
</dbReference>
<evidence type="ECO:0000256" key="6">
    <source>
        <dbReference type="ARBA" id="ARBA00048552"/>
    </source>
</evidence>
<dbReference type="CDD" id="cd02655">
    <property type="entry name" value="RNAP_beta'_C"/>
    <property type="match status" value="1"/>
</dbReference>
<comment type="function">
    <text evidence="7 8">DNA-dependent RNA polymerase catalyzes the transcription of DNA into RNA using the four ribonucleoside triphosphates as substrates.</text>
</comment>
<dbReference type="Gene3D" id="1.10.1790.20">
    <property type="match status" value="1"/>
</dbReference>
<dbReference type="GO" id="GO:0003899">
    <property type="term" value="F:DNA-directed RNA polymerase activity"/>
    <property type="evidence" value="ECO:0007669"/>
    <property type="project" value="UniProtKB-UniRule"/>
</dbReference>
<dbReference type="RefSeq" id="WP_284350609.1">
    <property type="nucleotide sequence ID" value="NZ_BRXS01000004.1"/>
</dbReference>
<dbReference type="SMART" id="SM00663">
    <property type="entry name" value="RPOLA_N"/>
    <property type="match status" value="1"/>
</dbReference>
<dbReference type="InterPro" id="IPR038120">
    <property type="entry name" value="Rpb1_funnel_sf"/>
</dbReference>
<dbReference type="GO" id="GO:0000287">
    <property type="term" value="F:magnesium ion binding"/>
    <property type="evidence" value="ECO:0007669"/>
    <property type="project" value="UniProtKB-UniRule"/>
</dbReference>
<dbReference type="Gene3D" id="1.10.150.390">
    <property type="match status" value="1"/>
</dbReference>
<protein>
    <recommendedName>
        <fullName evidence="7">DNA-directed RNA polymerase subunit beta'</fullName>
        <shortName evidence="7">RNAP subunit beta'</shortName>
        <ecNumber evidence="7">2.7.7.6</ecNumber>
    </recommendedName>
    <alternativeName>
        <fullName evidence="7">RNA polymerase subunit beta'</fullName>
    </alternativeName>
    <alternativeName>
        <fullName evidence="7">Transcriptase subunit beta'</fullName>
    </alternativeName>
</protein>
<feature type="binding site" evidence="7">
    <location>
        <position position="86"/>
    </location>
    <ligand>
        <name>Zn(2+)</name>
        <dbReference type="ChEBI" id="CHEBI:29105"/>
        <label>1</label>
    </ligand>
</feature>
<dbReference type="Gene3D" id="1.10.132.30">
    <property type="match status" value="1"/>
</dbReference>
<proteinExistence type="inferred from homology"/>
<dbReference type="InterPro" id="IPR007083">
    <property type="entry name" value="RNA_pol_Rpb1_4"/>
</dbReference>
<evidence type="ECO:0000256" key="7">
    <source>
        <dbReference type="HAMAP-Rule" id="MF_01322"/>
    </source>
</evidence>
<evidence type="ECO:0000313" key="11">
    <source>
        <dbReference type="Proteomes" id="UP001161325"/>
    </source>
</evidence>
<comment type="subunit">
    <text evidence="7">The RNAP catalytic core consists of 2 alpha, 1 beta, 1 beta' and 1 omega subunit. When a sigma factor is associated with the core the holoenzyme is formed, which can initiate transcription.</text>
</comment>
<dbReference type="HAMAP" id="MF_01322">
    <property type="entry name" value="RNApol_bact_RpoC"/>
    <property type="match status" value="1"/>
</dbReference>
<dbReference type="Pfam" id="PF04998">
    <property type="entry name" value="RNA_pol_Rpb1_5"/>
    <property type="match status" value="1"/>
</dbReference>
<comment type="similarity">
    <text evidence="7 8">Belongs to the RNA polymerase beta' chain family.</text>
</comment>
<dbReference type="EMBL" id="BRXS01000004">
    <property type="protein sequence ID" value="GLC26141.1"/>
    <property type="molecule type" value="Genomic_DNA"/>
</dbReference>
<evidence type="ECO:0000256" key="4">
    <source>
        <dbReference type="ARBA" id="ARBA00022723"/>
    </source>
</evidence>
<evidence type="ECO:0000256" key="3">
    <source>
        <dbReference type="ARBA" id="ARBA00022695"/>
    </source>
</evidence>
<keyword evidence="2 7" id="KW-0808">Transferase</keyword>
<feature type="binding site" evidence="7">
    <location>
        <position position="488"/>
    </location>
    <ligand>
        <name>Mg(2+)</name>
        <dbReference type="ChEBI" id="CHEBI:18420"/>
    </ligand>
</feature>
<keyword evidence="7" id="KW-0862">Zinc</keyword>
<dbReference type="Pfam" id="PF04997">
    <property type="entry name" value="RNA_pol_Rpb1_1"/>
    <property type="match status" value="1"/>
</dbReference>
<reference evidence="10" key="1">
    <citation type="submission" date="2022-08" db="EMBL/GenBank/DDBJ databases">
        <title>Draft genome sequencing of Roseisolibacter agri AW1220.</title>
        <authorList>
            <person name="Tobiishi Y."/>
            <person name="Tonouchi A."/>
        </authorList>
    </citation>
    <scope>NUCLEOTIDE SEQUENCE</scope>
    <source>
        <strain evidence="10">AW1220</strain>
    </source>
</reference>
<feature type="domain" description="RNA polymerase N-terminal" evidence="9">
    <location>
        <begin position="261"/>
        <end position="540"/>
    </location>
</feature>
<feature type="binding site" evidence="7">
    <location>
        <position position="921"/>
    </location>
    <ligand>
        <name>Zn(2+)</name>
        <dbReference type="ChEBI" id="CHEBI:29105"/>
        <label>2</label>
    </ligand>
</feature>
<sequence length="1433" mass="159754">MIDFRSTRETRASAFDYISVRIASPEEIRGPKDPKERERLEMAGLRTWWSWGEVLKPETINYRSFKPEKDGLFCERIFGPVKDWECHCGKYKRIRYRGVICDRCGVEVTLSKVRRERMGHIELAVPVAHIWFFKTLPSPMGNLLDLTLRDLEKVIYYSNYVVVDPGNQDVRVNQLLDEDEYLALRQKSREEGDSAFLADIGAPAVRELLKRLDVDKLADELRAAVVTENSQHRKKQQLKRLKIVDAFRNSGQGGEIRNRPEWMILDVIPVIPPDLRPLVPLDGGRFATSDLNDLYRRVINRNNRLMKLIMHRAPEVILRNEKRMLQEAVDALFDNGRRSKAIRGRGKRPLKSLSDMLKGKQGRFRQNLLGKRVDYSGRSVIVVGPELRLHQCGLPKAMALELFKPFIIHKLVDKGIAETVKRAKKIVERESPEVYEILEEIIKDHPVLLNRAPTLHRLGIQAFEPVLVEGKAIRIHPLVCAAFNADFDGDQMAVHVPLSFEAQTEARVLMLSSNNVLKPSDGRPVAEPSQDIVLGCYFATKAPADFDTYLKDPVKARALKAFGTVGEVEMAMALGRLKYASVIRFMMDDEGGRRWEPTTAGRVLFNAIIPSALPFQNRDMKKKALGELVFQSYRRAGLAETVQFLDRLKAFGFANSTRGGVSIGIEDLHIPAEKEVLLREAEERVERFQRAYSTGNITNGERYNKVIDTWTHANTDIADAMVKSLRQDKGGFNPVFMMFDSGARGSRDQIRQLAGMRGLMAKPQKKLTGGIGEIIENPIKSNFREGLSVLEYFSSTHGARKGLADTALKTADAGYLTRRLVDVAQDVTITEEDCGTIMGLEVAALKEGEDIIEALSERIVGNVAAEEVYDPQMTDESGRPRLLAEAGQLLDEDTAHEIEEAGIETIRIRSVLTCEAKRGLCRMCYGRNLATMAMVDLGEAVGIIAAQSIGEPGTQLTLRTFHIGGTASRIAEQTARKSKVAGTIEFGDRLVFVKNPEGQRIVTSYEGEIIIRTSNDPNAAVGARLQVPLGAILMVEDKQPVTRDEVIFSWDPYSNPIIADVSGTIRFVDLVEDETVSEELDELTGLRQRAVIEDREKKLHPHIEIWQDVGGKEKRVRDFVIPVGAVLTVDDGEQISAGTIMAKISREAYKTRDITGGLPRVAELFEARKPKDPATISEIDGVVRFGDIKRGKREIYVHPIEANGATIEGAEAHLYEVASGKHLRVHEGDRVRAGDRLSEGPVNPHDILRIKGPRAVQEYLLNEVQEVYRLQGVKINDKHIGVIVRQMLQKIRIVESGQTEFLEAEHVDKGTFREVNEQSKTEGLEPATSEPLLLGITKASLTTQSFVSAASFQETTRVLTDAAIRGAKDDLLGLKENIIIGHLIPAGTGMYRYNDIDVESGSLPELPAEVGAPADGAGMLDALGLPSFAAEKD</sequence>
<dbReference type="PANTHER" id="PTHR19376:SF54">
    <property type="entry name" value="DNA-DIRECTED RNA POLYMERASE SUBUNIT BETA"/>
    <property type="match status" value="1"/>
</dbReference>
<dbReference type="GO" id="GO:0008270">
    <property type="term" value="F:zinc ion binding"/>
    <property type="evidence" value="ECO:0007669"/>
    <property type="project" value="UniProtKB-UniRule"/>
</dbReference>
<gene>
    <name evidence="7 10" type="primary">rpoC</name>
    <name evidence="10" type="ORF">rosag_26540</name>
</gene>
<dbReference type="Gene3D" id="1.10.40.90">
    <property type="match status" value="1"/>
</dbReference>
<dbReference type="GO" id="GO:0000428">
    <property type="term" value="C:DNA-directed RNA polymerase complex"/>
    <property type="evidence" value="ECO:0007669"/>
    <property type="project" value="UniProtKB-KW"/>
</dbReference>
<dbReference type="CDD" id="cd01609">
    <property type="entry name" value="RNAP_beta'_N"/>
    <property type="match status" value="1"/>
</dbReference>
<dbReference type="Proteomes" id="UP001161325">
    <property type="component" value="Unassembled WGS sequence"/>
</dbReference>
<keyword evidence="1 7" id="KW-0240">DNA-directed RNA polymerase</keyword>
<dbReference type="InterPro" id="IPR044893">
    <property type="entry name" value="RNA_pol_Rpb1_clamp_domain"/>
</dbReference>
<dbReference type="InterPro" id="IPR042102">
    <property type="entry name" value="RNA_pol_Rpb1_3_sf"/>
</dbReference>
<dbReference type="SUPFAM" id="SSF64484">
    <property type="entry name" value="beta and beta-prime subunits of DNA dependent RNA-polymerase"/>
    <property type="match status" value="1"/>
</dbReference>
<feature type="binding site" evidence="7">
    <location>
        <position position="914"/>
    </location>
    <ligand>
        <name>Zn(2+)</name>
        <dbReference type="ChEBI" id="CHEBI:29105"/>
        <label>2</label>
    </ligand>
</feature>
<dbReference type="PANTHER" id="PTHR19376">
    <property type="entry name" value="DNA-DIRECTED RNA POLYMERASE"/>
    <property type="match status" value="1"/>
</dbReference>
<comment type="caution">
    <text evidence="10">The sequence shown here is derived from an EMBL/GenBank/DDBJ whole genome shotgun (WGS) entry which is preliminary data.</text>
</comment>
<keyword evidence="11" id="KW-1185">Reference proteome</keyword>
<feature type="binding site" evidence="7">
    <location>
        <position position="88"/>
    </location>
    <ligand>
        <name>Zn(2+)</name>
        <dbReference type="ChEBI" id="CHEBI:29105"/>
        <label>1</label>
    </ligand>
</feature>
<evidence type="ECO:0000256" key="1">
    <source>
        <dbReference type="ARBA" id="ARBA00022478"/>
    </source>
</evidence>
<dbReference type="InterPro" id="IPR012754">
    <property type="entry name" value="DNA-dir_RpoC_beta_prime_bact"/>
</dbReference>
<feature type="binding site" evidence="7">
    <location>
        <position position="104"/>
    </location>
    <ligand>
        <name>Zn(2+)</name>
        <dbReference type="ChEBI" id="CHEBI:29105"/>
        <label>1</label>
    </ligand>
</feature>
<evidence type="ECO:0000259" key="9">
    <source>
        <dbReference type="SMART" id="SM00663"/>
    </source>
</evidence>
<feature type="binding site" evidence="7">
    <location>
        <position position="924"/>
    </location>
    <ligand>
        <name>Zn(2+)</name>
        <dbReference type="ChEBI" id="CHEBI:29105"/>
        <label>2</label>
    </ligand>
</feature>
<keyword evidence="3 7" id="KW-0548">Nucleotidyltransferase</keyword>
<organism evidence="10 11">
    <name type="scientific">Roseisolibacter agri</name>
    <dbReference type="NCBI Taxonomy" id="2014610"/>
    <lineage>
        <taxon>Bacteria</taxon>
        <taxon>Pseudomonadati</taxon>
        <taxon>Gemmatimonadota</taxon>
        <taxon>Gemmatimonadia</taxon>
        <taxon>Gemmatimonadales</taxon>
        <taxon>Gemmatimonadaceae</taxon>
        <taxon>Roseisolibacter</taxon>
    </lineage>
</organism>
<dbReference type="InterPro" id="IPR007066">
    <property type="entry name" value="RNA_pol_Rpb1_3"/>
</dbReference>
<evidence type="ECO:0000256" key="8">
    <source>
        <dbReference type="RuleBase" id="RU004279"/>
    </source>
</evidence>
<dbReference type="Gene3D" id="4.10.860.120">
    <property type="entry name" value="RNA polymerase II, clamp domain"/>
    <property type="match status" value="1"/>
</dbReference>
<dbReference type="InterPro" id="IPR006592">
    <property type="entry name" value="RNA_pol_N"/>
</dbReference>
<dbReference type="GO" id="GO:0006351">
    <property type="term" value="P:DNA-templated transcription"/>
    <property type="evidence" value="ECO:0007669"/>
    <property type="project" value="UniProtKB-UniRule"/>
</dbReference>